<name>A0ABS0A6J1_9FLAO</name>
<keyword evidence="9" id="KW-1185">Reference proteome</keyword>
<dbReference type="PROSITE" id="PS50249">
    <property type="entry name" value="MPN"/>
    <property type="match status" value="1"/>
</dbReference>
<dbReference type="Proteomes" id="UP001194729">
    <property type="component" value="Unassembled WGS sequence"/>
</dbReference>
<dbReference type="InterPro" id="IPR046778">
    <property type="entry name" value="UPF0758_N"/>
</dbReference>
<evidence type="ECO:0000256" key="5">
    <source>
        <dbReference type="ARBA" id="ARBA00023049"/>
    </source>
</evidence>
<dbReference type="InterPro" id="IPR010994">
    <property type="entry name" value="RuvA_2-like"/>
</dbReference>
<evidence type="ECO:0000313" key="9">
    <source>
        <dbReference type="Proteomes" id="UP001194729"/>
    </source>
</evidence>
<sequence length="232" mass="25592">MTQESNTFSIKNWSENDRPREKLVANGSAALSDAELIAILIGSGSRDMSAVELSRLILNHAGNSLDKLGRLSVKELMKFKGIGEAKAITITAAMELGKRRASELPTAKPVITCSDDAFKVLQPILGDLPHEEFWILYVNNSHKVLAKHQISRGGFTGTMVDTRIVFQKAVEEAAVAMILAHNHPSGKLMPSMDDKRLTQKLIEAGRIMDVKVLDHIIVTRDSFYSFADHNLL</sequence>
<comment type="similarity">
    <text evidence="6">Belongs to the UPF0758 family.</text>
</comment>
<evidence type="ECO:0000256" key="1">
    <source>
        <dbReference type="ARBA" id="ARBA00022670"/>
    </source>
</evidence>
<proteinExistence type="inferred from homology"/>
<reference evidence="8 9" key="1">
    <citation type="submission" date="2020-11" db="EMBL/GenBank/DDBJ databases">
        <title>P. mediterranea TC4 genome.</title>
        <authorList>
            <person name="Molmeret M."/>
        </authorList>
    </citation>
    <scope>NUCLEOTIDE SEQUENCE [LARGE SCALE GENOMIC DNA]</scope>
    <source>
        <strain evidence="8 9">TC4</strain>
    </source>
</reference>
<gene>
    <name evidence="8" type="primary">radC</name>
    <name evidence="8" type="ORF">FNJ87_11900</name>
</gene>
<evidence type="ECO:0000256" key="4">
    <source>
        <dbReference type="ARBA" id="ARBA00022833"/>
    </source>
</evidence>
<dbReference type="PROSITE" id="PS01302">
    <property type="entry name" value="UPF0758"/>
    <property type="match status" value="1"/>
</dbReference>
<keyword evidence="4" id="KW-0862">Zinc</keyword>
<dbReference type="PANTHER" id="PTHR30471:SF3">
    <property type="entry name" value="UPF0758 PROTEIN YEES-RELATED"/>
    <property type="match status" value="1"/>
</dbReference>
<keyword evidence="1" id="KW-0645">Protease</keyword>
<dbReference type="InterPro" id="IPR001405">
    <property type="entry name" value="UPF0758"/>
</dbReference>
<accession>A0ABS0A6J1</accession>
<dbReference type="PANTHER" id="PTHR30471">
    <property type="entry name" value="DNA REPAIR PROTEIN RADC"/>
    <property type="match status" value="1"/>
</dbReference>
<comment type="caution">
    <text evidence="8">The sequence shown here is derived from an EMBL/GenBank/DDBJ whole genome shotgun (WGS) entry which is preliminary data.</text>
</comment>
<keyword evidence="5" id="KW-0482">Metalloprotease</keyword>
<dbReference type="InterPro" id="IPR025657">
    <property type="entry name" value="RadC_JAB"/>
</dbReference>
<evidence type="ECO:0000256" key="3">
    <source>
        <dbReference type="ARBA" id="ARBA00022801"/>
    </source>
</evidence>
<evidence type="ECO:0000256" key="2">
    <source>
        <dbReference type="ARBA" id="ARBA00022723"/>
    </source>
</evidence>
<dbReference type="InterPro" id="IPR037518">
    <property type="entry name" value="MPN"/>
</dbReference>
<keyword evidence="3" id="KW-0378">Hydrolase</keyword>
<feature type="domain" description="MPN" evidence="7">
    <location>
        <begin position="110"/>
        <end position="232"/>
    </location>
</feature>
<keyword evidence="2" id="KW-0479">Metal-binding</keyword>
<dbReference type="CDD" id="cd08071">
    <property type="entry name" value="MPN_DUF2466"/>
    <property type="match status" value="1"/>
</dbReference>
<dbReference type="NCBIfam" id="TIGR00608">
    <property type="entry name" value="radc"/>
    <property type="match status" value="1"/>
</dbReference>
<dbReference type="Gene3D" id="3.40.140.10">
    <property type="entry name" value="Cytidine Deaminase, domain 2"/>
    <property type="match status" value="1"/>
</dbReference>
<dbReference type="Pfam" id="PF20582">
    <property type="entry name" value="UPF0758_N"/>
    <property type="match status" value="1"/>
</dbReference>
<evidence type="ECO:0000256" key="6">
    <source>
        <dbReference type="RuleBase" id="RU003797"/>
    </source>
</evidence>
<protein>
    <submittedName>
        <fullName evidence="8">DNA repair protein RadC</fullName>
    </submittedName>
</protein>
<evidence type="ECO:0000313" key="8">
    <source>
        <dbReference type="EMBL" id="MBF4985008.1"/>
    </source>
</evidence>
<dbReference type="InterPro" id="IPR020891">
    <property type="entry name" value="UPF0758_CS"/>
</dbReference>
<dbReference type="SUPFAM" id="SSF47781">
    <property type="entry name" value="RuvA domain 2-like"/>
    <property type="match status" value="1"/>
</dbReference>
<dbReference type="NCBIfam" id="NF000642">
    <property type="entry name" value="PRK00024.1"/>
    <property type="match status" value="1"/>
</dbReference>
<dbReference type="Pfam" id="PF04002">
    <property type="entry name" value="RadC"/>
    <property type="match status" value="1"/>
</dbReference>
<evidence type="ECO:0000259" key="7">
    <source>
        <dbReference type="PROSITE" id="PS50249"/>
    </source>
</evidence>
<organism evidence="8 9">
    <name type="scientific">Nonlabens mediterrranea</name>
    <dbReference type="NCBI Taxonomy" id="1419947"/>
    <lineage>
        <taxon>Bacteria</taxon>
        <taxon>Pseudomonadati</taxon>
        <taxon>Bacteroidota</taxon>
        <taxon>Flavobacteriia</taxon>
        <taxon>Flavobacteriales</taxon>
        <taxon>Flavobacteriaceae</taxon>
        <taxon>Nonlabens</taxon>
    </lineage>
</organism>
<dbReference type="EMBL" id="JADKYU010000620">
    <property type="protein sequence ID" value="MBF4985008.1"/>
    <property type="molecule type" value="Genomic_DNA"/>
</dbReference>